<keyword evidence="2" id="KW-1185">Reference proteome</keyword>
<sequence>MKDRRSFVKVAYGAMAFSAAPINLFAQDENILADKTLSKDEIYNILNSVSKHLFPIITQLNIDVLSYLKIIISHSKVSIGAKNFIVNGVIWLNDVSIKQYESDYLSLSDKKQNDLLEIVLKDEEWGESWIYDMLVFCSEAVFSDPIYGVNTDENGWKWISHETGLPQPKTPFL</sequence>
<accession>A0A5L8JMR2</accession>
<dbReference type="RefSeq" id="WP_011732349.1">
    <property type="nucleotide sequence ID" value="NZ_AACCWR020000028.1"/>
</dbReference>
<gene>
    <name evidence="1" type="ORF">CX802_00040</name>
</gene>
<dbReference type="InterPro" id="IPR027056">
    <property type="entry name" value="Gluconate_2DH_su3"/>
</dbReference>
<evidence type="ECO:0000313" key="2">
    <source>
        <dbReference type="Proteomes" id="UP000535509"/>
    </source>
</evidence>
<dbReference type="OMA" id="WISHETG"/>
<dbReference type="GeneID" id="61065611"/>
<protein>
    <submittedName>
        <fullName evidence="1">Gluconate 2-dehydrogenase subunit 3 family protein</fullName>
    </submittedName>
</protein>
<dbReference type="EMBL" id="AABTCC010000001">
    <property type="protein sequence ID" value="EAI8858237.1"/>
    <property type="molecule type" value="Genomic_DNA"/>
</dbReference>
<dbReference type="AlphaFoldDB" id="A0A5L8JMR2"/>
<reference evidence="1 2" key="1">
    <citation type="submission" date="2018-06" db="EMBL/GenBank/DDBJ databases">
        <authorList>
            <consortium name="PulseNet: The National Subtyping Network for Foodborne Disease Surveillance"/>
            <person name="Tarr C.L."/>
            <person name="Trees E."/>
            <person name="Katz L.S."/>
            <person name="Carleton-Romer H.A."/>
            <person name="Stroika S."/>
            <person name="Kucerova Z."/>
            <person name="Roache K.F."/>
            <person name="Sabol A.L."/>
            <person name="Besser J."/>
            <person name="Gerner-Smidt P."/>
        </authorList>
    </citation>
    <scope>NUCLEOTIDE SEQUENCE [LARGE SCALE GENOMIC DNA]</scope>
    <source>
        <strain evidence="1 2">PNUSAC001503</strain>
    </source>
</reference>
<organism evidence="1 2">
    <name type="scientific">Campylobacter fetus</name>
    <dbReference type="NCBI Taxonomy" id="196"/>
    <lineage>
        <taxon>Bacteria</taxon>
        <taxon>Pseudomonadati</taxon>
        <taxon>Campylobacterota</taxon>
        <taxon>Epsilonproteobacteria</taxon>
        <taxon>Campylobacterales</taxon>
        <taxon>Campylobacteraceae</taxon>
        <taxon>Campylobacter</taxon>
    </lineage>
</organism>
<evidence type="ECO:0000313" key="1">
    <source>
        <dbReference type="EMBL" id="EAI8858237.1"/>
    </source>
</evidence>
<dbReference type="Proteomes" id="UP000535509">
    <property type="component" value="Unassembled WGS sequence"/>
</dbReference>
<name>A0A5L8JMR2_CAMFE</name>
<dbReference type="Pfam" id="PF13618">
    <property type="entry name" value="Gluconate_2-dh3"/>
    <property type="match status" value="1"/>
</dbReference>
<comment type="caution">
    <text evidence="1">The sequence shown here is derived from an EMBL/GenBank/DDBJ whole genome shotgun (WGS) entry which is preliminary data.</text>
</comment>
<proteinExistence type="predicted"/>